<name>A0A382MBN0_9ZZZZ</name>
<dbReference type="InterPro" id="IPR011989">
    <property type="entry name" value="ARM-like"/>
</dbReference>
<dbReference type="InterPro" id="IPR021133">
    <property type="entry name" value="HEAT_type_2"/>
</dbReference>
<dbReference type="InterPro" id="IPR004155">
    <property type="entry name" value="PBS_lyase_HEAT"/>
</dbReference>
<evidence type="ECO:0000313" key="2">
    <source>
        <dbReference type="EMBL" id="SVC46289.1"/>
    </source>
</evidence>
<dbReference type="PROSITE" id="PS50077">
    <property type="entry name" value="HEAT_REPEAT"/>
    <property type="match status" value="1"/>
</dbReference>
<reference evidence="2" key="1">
    <citation type="submission" date="2018-05" db="EMBL/GenBank/DDBJ databases">
        <authorList>
            <person name="Lanie J.A."/>
            <person name="Ng W.-L."/>
            <person name="Kazmierczak K.M."/>
            <person name="Andrzejewski T.M."/>
            <person name="Davidsen T.M."/>
            <person name="Wayne K.J."/>
            <person name="Tettelin H."/>
            <person name="Glass J.I."/>
            <person name="Rusch D."/>
            <person name="Podicherti R."/>
            <person name="Tsui H.-C.T."/>
            <person name="Winkler M.E."/>
        </authorList>
    </citation>
    <scope>NUCLEOTIDE SEQUENCE</scope>
</reference>
<protein>
    <recommendedName>
        <fullName evidence="3">HEAT repeat domain-containing protein</fullName>
    </recommendedName>
</protein>
<dbReference type="Gene3D" id="1.25.10.10">
    <property type="entry name" value="Leucine-rich Repeat Variant"/>
    <property type="match status" value="2"/>
</dbReference>
<dbReference type="InterPro" id="IPR016024">
    <property type="entry name" value="ARM-type_fold"/>
</dbReference>
<feature type="region of interest" description="Disordered" evidence="1">
    <location>
        <begin position="52"/>
        <end position="81"/>
    </location>
</feature>
<sequence length="359" mass="39603">MIRRISVLRVGSSEGARPDLHHLPLFAPPRGCSRLAFGYRLTRREKRPVGLNRIDDLRRRDERPRHHGAETPEGNKQMGRCPRPGLRIVRLPALLLLTILFQGCSTTEEQVQDQIEVLAANELESPEWRSGVDELTRLGRPGARQLVALLDPGQYRGVKYREFRAEREKTRTGAAIVLGRIRHRAASASMDDRITVAYTFPERSAALRAVGKLGFTQVAVTNVTKQLADSLNSTIRLLAAVALLKLGEGTGIDTIRAAVSGPDDQTAQIAIAELENANYFGVPLLVRMRDGTPERREQLDKALQVVRLQLESQLADDDPDLRRESAQALGDIGDPEAIPQLALLLGDASNLVRYAAATS</sequence>
<proteinExistence type="predicted"/>
<dbReference type="EMBL" id="UINC01092583">
    <property type="protein sequence ID" value="SVC46289.1"/>
    <property type="molecule type" value="Genomic_DNA"/>
</dbReference>
<feature type="non-terminal residue" evidence="2">
    <location>
        <position position="359"/>
    </location>
</feature>
<dbReference type="AlphaFoldDB" id="A0A382MBN0"/>
<accession>A0A382MBN0</accession>
<evidence type="ECO:0008006" key="3">
    <source>
        <dbReference type="Google" id="ProtNLM"/>
    </source>
</evidence>
<organism evidence="2">
    <name type="scientific">marine metagenome</name>
    <dbReference type="NCBI Taxonomy" id="408172"/>
    <lineage>
        <taxon>unclassified sequences</taxon>
        <taxon>metagenomes</taxon>
        <taxon>ecological metagenomes</taxon>
    </lineage>
</organism>
<evidence type="ECO:0000256" key="1">
    <source>
        <dbReference type="SAM" id="MobiDB-lite"/>
    </source>
</evidence>
<feature type="compositionally biased region" description="Basic and acidic residues" evidence="1">
    <location>
        <begin position="53"/>
        <end position="70"/>
    </location>
</feature>
<gene>
    <name evidence="2" type="ORF">METZ01_LOCUS299143</name>
</gene>
<dbReference type="SMART" id="SM00567">
    <property type="entry name" value="EZ_HEAT"/>
    <property type="match status" value="3"/>
</dbReference>
<dbReference type="SUPFAM" id="SSF48371">
    <property type="entry name" value="ARM repeat"/>
    <property type="match status" value="1"/>
</dbReference>
<dbReference type="Pfam" id="PF13646">
    <property type="entry name" value="HEAT_2"/>
    <property type="match status" value="1"/>
</dbReference>